<proteinExistence type="predicted"/>
<evidence type="ECO:0000256" key="2">
    <source>
        <dbReference type="SAM" id="SignalP"/>
    </source>
</evidence>
<dbReference type="EMBL" id="JBEXAC010000002">
    <property type="protein sequence ID" value="MET6999128.1"/>
    <property type="molecule type" value="Genomic_DNA"/>
</dbReference>
<feature type="region of interest" description="Disordered" evidence="1">
    <location>
        <begin position="179"/>
        <end position="202"/>
    </location>
</feature>
<dbReference type="RefSeq" id="WP_354661696.1">
    <property type="nucleotide sequence ID" value="NZ_JBEXAC010000002.1"/>
</dbReference>
<keyword evidence="2" id="KW-0732">Signal</keyword>
<feature type="compositionally biased region" description="Acidic residues" evidence="1">
    <location>
        <begin position="187"/>
        <end position="202"/>
    </location>
</feature>
<evidence type="ECO:0000313" key="4">
    <source>
        <dbReference type="Proteomes" id="UP001549749"/>
    </source>
</evidence>
<feature type="chain" id="PRO_5046751157" evidence="2">
    <location>
        <begin position="24"/>
        <end position="603"/>
    </location>
</feature>
<accession>A0ABV2T7Z3</accession>
<comment type="caution">
    <text evidence="3">The sequence shown here is derived from an EMBL/GenBank/DDBJ whole genome shotgun (WGS) entry which is preliminary data.</text>
</comment>
<name>A0ABV2T7Z3_9BACT</name>
<organism evidence="3 4">
    <name type="scientific">Chitinophaga defluvii</name>
    <dbReference type="NCBI Taxonomy" id="3163343"/>
    <lineage>
        <taxon>Bacteria</taxon>
        <taxon>Pseudomonadati</taxon>
        <taxon>Bacteroidota</taxon>
        <taxon>Chitinophagia</taxon>
        <taxon>Chitinophagales</taxon>
        <taxon>Chitinophagaceae</taxon>
        <taxon>Chitinophaga</taxon>
    </lineage>
</organism>
<feature type="signal peptide" evidence="2">
    <location>
        <begin position="1"/>
        <end position="23"/>
    </location>
</feature>
<dbReference type="PROSITE" id="PS51257">
    <property type="entry name" value="PROKAR_LIPOPROTEIN"/>
    <property type="match status" value="1"/>
</dbReference>
<gene>
    <name evidence="3" type="ORF">ABR189_17200</name>
</gene>
<sequence>MKRTISKVLLTAVTAAVMLTACSKQPEQTKHIPKTAGVVVGLNAKQLSQKLITNGITMDKLFTTLQSPADTANAAMKAWKDAENSGVDLTNNFFAAFVFNSNSAKETAGNGAKSYVSITGSLKDESKFEAYLKQNVPNFSLKTQGDFKYIWEAKEGAIVGWNKGTVIYLRPFDANNVSRHNPLGVPDSDDYNEEEAPPAEEEPAVDSAVAAPAAVVAVADDATEKTWAAELDYLFHLKKEESAGSLDAFTDVMKKGTDMTMFVNPEAIYSGQLTAMVPANVKKLMEGCYYAGTLNFENGKVQMNGLSYVGKQMADIYKKYDKAELDLSMLTKYPSENVTGFLAYGFDFRMIGDIVKATGMDGLANMAMAKSGLTLDDVLNAFKGELVYVASDFAISKVPNEYFPEDSVTKPTSKWVFSLKVGDKAAFEKVITSPMLKEMFVKEGNEYKMAQQFPGMPALSITDKFVTAASDTALLVQYMAGTGKIKLENGIESKIKGNALGAYVNFEKLATSIPENEVPEDGKPLMLKAKSLLKDLTAVAHTFNGKTQESEVVINFKNQTENSLVQLINLGTEAAKYFKEKEAKEAGEATVVDSAAATTVDAH</sequence>
<evidence type="ECO:0000256" key="1">
    <source>
        <dbReference type="SAM" id="MobiDB-lite"/>
    </source>
</evidence>
<dbReference type="Proteomes" id="UP001549749">
    <property type="component" value="Unassembled WGS sequence"/>
</dbReference>
<keyword evidence="4" id="KW-1185">Reference proteome</keyword>
<evidence type="ECO:0000313" key="3">
    <source>
        <dbReference type="EMBL" id="MET6999128.1"/>
    </source>
</evidence>
<reference evidence="3 4" key="1">
    <citation type="submission" date="2024-06" db="EMBL/GenBank/DDBJ databases">
        <title>Chitinophaga defluvii sp. nov., isolated from municipal sewage.</title>
        <authorList>
            <person name="Zhang L."/>
        </authorList>
    </citation>
    <scope>NUCLEOTIDE SEQUENCE [LARGE SCALE GENOMIC DNA]</scope>
    <source>
        <strain evidence="3 4">H8</strain>
    </source>
</reference>
<protein>
    <submittedName>
        <fullName evidence="3">DUF4836 family protein</fullName>
    </submittedName>
</protein>